<dbReference type="SUPFAM" id="SSF56281">
    <property type="entry name" value="Metallo-hydrolase/oxidoreductase"/>
    <property type="match status" value="1"/>
</dbReference>
<protein>
    <submittedName>
        <fullName evidence="3">Glyoxylase-like metal-dependent hydrolase (Beta-lactamase superfamily II)/rhodanese-related sulfurtransferase</fullName>
    </submittedName>
</protein>
<dbReference type="PROSITE" id="PS50206">
    <property type="entry name" value="RHODANESE_3"/>
    <property type="match status" value="1"/>
</dbReference>
<dbReference type="Pfam" id="PF00753">
    <property type="entry name" value="Lactamase_B"/>
    <property type="match status" value="1"/>
</dbReference>
<dbReference type="CDD" id="cd00158">
    <property type="entry name" value="RHOD"/>
    <property type="match status" value="1"/>
</dbReference>
<dbReference type="GO" id="GO:0016740">
    <property type="term" value="F:transferase activity"/>
    <property type="evidence" value="ECO:0007669"/>
    <property type="project" value="UniProtKB-KW"/>
</dbReference>
<dbReference type="CDD" id="cd07724">
    <property type="entry name" value="POD-like_MBL-fold"/>
    <property type="match status" value="1"/>
</dbReference>
<keyword evidence="3" id="KW-0808">Transferase</keyword>
<dbReference type="InterPro" id="IPR036866">
    <property type="entry name" value="RibonucZ/Hydroxyglut_hydro"/>
</dbReference>
<sequence>MSADVHVIATSSLGDHSYLATDGQSAVVVDPQRDVDRVLSLAGRTGVRVTHVVETHLHNDYVSGGLELARLTGAHYGVAAADQAPFPHLPLSDGDVVEVSPVLRLRALATPGHTFHHLSYVLEHREAVEGVFTGGSLLFGTTGRTDLLGAEHAATLAREQHASVRRLSALLPGGAAIWPTHGFGSFCSAAQASGDSSTIERERQVNPALRLAADAFVTQTLAGLDAYPAYYAHMGVLNLRGPAPVDLRPPALISPEELRARLRAGEWVVDLRHRTAYAEAHLAGTISLGLDGPMATWLGWLIGRGAPLTLVGRTPEEVAQARRELVRIGVDHVSAAAAGTPRALAADPAQVRSLPTATFAGLAAALAGDVPAGLPAPRVILDVRLGNEWRASHLDGAVHVPLPELAARAGDIPAGAVWVHCGSGYRATAAASLLARSGREVVVVDDEFAGAASSGLAMAS</sequence>
<dbReference type="InterPro" id="IPR036873">
    <property type="entry name" value="Rhodanese-like_dom_sf"/>
</dbReference>
<reference evidence="3 4" key="1">
    <citation type="submission" date="2020-08" db="EMBL/GenBank/DDBJ databases">
        <title>Sequencing the genomes of 1000 actinobacteria strains.</title>
        <authorList>
            <person name="Klenk H.-P."/>
        </authorList>
    </citation>
    <scope>NUCLEOTIDE SEQUENCE [LARGE SCALE GENOMIC DNA]</scope>
    <source>
        <strain evidence="3 4">DSM 43768</strain>
    </source>
</reference>
<organism evidence="3 4">
    <name type="scientific">Nonomuraea rubra</name>
    <dbReference type="NCBI Taxonomy" id="46180"/>
    <lineage>
        <taxon>Bacteria</taxon>
        <taxon>Bacillati</taxon>
        <taxon>Actinomycetota</taxon>
        <taxon>Actinomycetes</taxon>
        <taxon>Streptosporangiales</taxon>
        <taxon>Streptosporangiaceae</taxon>
        <taxon>Nonomuraea</taxon>
    </lineage>
</organism>
<gene>
    <name evidence="3" type="ORF">HD593_008444</name>
</gene>
<dbReference type="InterPro" id="IPR001763">
    <property type="entry name" value="Rhodanese-like_dom"/>
</dbReference>
<dbReference type="RefSeq" id="WP_185107974.1">
    <property type="nucleotide sequence ID" value="NZ_JACHMI010000001.1"/>
</dbReference>
<feature type="domain" description="Rhodanese" evidence="2">
    <location>
        <begin position="374"/>
        <end position="460"/>
    </location>
</feature>
<comment type="caution">
    <text evidence="3">The sequence shown here is derived from an EMBL/GenBank/DDBJ whole genome shotgun (WGS) entry which is preliminary data.</text>
</comment>
<dbReference type="Gene3D" id="3.40.250.10">
    <property type="entry name" value="Rhodanese-like domain"/>
    <property type="match status" value="2"/>
</dbReference>
<dbReference type="InterPro" id="IPR051682">
    <property type="entry name" value="Mito_Persulfide_Diox"/>
</dbReference>
<dbReference type="GO" id="GO:0070813">
    <property type="term" value="P:hydrogen sulfide metabolic process"/>
    <property type="evidence" value="ECO:0007669"/>
    <property type="project" value="TreeGrafter"/>
</dbReference>
<dbReference type="GO" id="GO:0046872">
    <property type="term" value="F:metal ion binding"/>
    <property type="evidence" value="ECO:0007669"/>
    <property type="project" value="UniProtKB-KW"/>
</dbReference>
<dbReference type="InterPro" id="IPR001279">
    <property type="entry name" value="Metallo-B-lactamas"/>
</dbReference>
<keyword evidence="4" id="KW-1185">Reference proteome</keyword>
<keyword evidence="3" id="KW-0378">Hydrolase</keyword>
<dbReference type="EMBL" id="JACHMI010000001">
    <property type="protein sequence ID" value="MBB6553649.1"/>
    <property type="molecule type" value="Genomic_DNA"/>
</dbReference>
<dbReference type="GO" id="GO:0050313">
    <property type="term" value="F:sulfur dioxygenase activity"/>
    <property type="evidence" value="ECO:0007669"/>
    <property type="project" value="InterPro"/>
</dbReference>
<dbReference type="Pfam" id="PF00581">
    <property type="entry name" value="Rhodanese"/>
    <property type="match status" value="1"/>
</dbReference>
<dbReference type="GO" id="GO:0016787">
    <property type="term" value="F:hydrolase activity"/>
    <property type="evidence" value="ECO:0007669"/>
    <property type="project" value="UniProtKB-KW"/>
</dbReference>
<dbReference type="Gene3D" id="3.60.15.10">
    <property type="entry name" value="Ribonuclease Z/Hydroxyacylglutathione hydrolase-like"/>
    <property type="match status" value="1"/>
</dbReference>
<dbReference type="GO" id="GO:0006749">
    <property type="term" value="P:glutathione metabolic process"/>
    <property type="evidence" value="ECO:0007669"/>
    <property type="project" value="InterPro"/>
</dbReference>
<dbReference type="InterPro" id="IPR044528">
    <property type="entry name" value="POD-like_MBL-fold"/>
</dbReference>
<evidence type="ECO:0000313" key="3">
    <source>
        <dbReference type="EMBL" id="MBB6553649.1"/>
    </source>
</evidence>
<dbReference type="Proteomes" id="UP000565579">
    <property type="component" value="Unassembled WGS sequence"/>
</dbReference>
<dbReference type="SMART" id="SM00849">
    <property type="entry name" value="Lactamase_B"/>
    <property type="match status" value="1"/>
</dbReference>
<dbReference type="PANTHER" id="PTHR43084">
    <property type="entry name" value="PERSULFIDE DIOXYGENASE ETHE1"/>
    <property type="match status" value="1"/>
</dbReference>
<keyword evidence="1" id="KW-0479">Metal-binding</keyword>
<evidence type="ECO:0000259" key="2">
    <source>
        <dbReference type="PROSITE" id="PS50206"/>
    </source>
</evidence>
<evidence type="ECO:0000256" key="1">
    <source>
        <dbReference type="ARBA" id="ARBA00022723"/>
    </source>
</evidence>
<dbReference type="SMART" id="SM00450">
    <property type="entry name" value="RHOD"/>
    <property type="match status" value="2"/>
</dbReference>
<dbReference type="AlphaFoldDB" id="A0A7X0U3M4"/>
<accession>A0A7X0U3M4</accession>
<evidence type="ECO:0000313" key="4">
    <source>
        <dbReference type="Proteomes" id="UP000565579"/>
    </source>
</evidence>
<dbReference type="PANTHER" id="PTHR43084:SF1">
    <property type="entry name" value="PERSULFIDE DIOXYGENASE ETHE1, MITOCHONDRIAL"/>
    <property type="match status" value="1"/>
</dbReference>
<proteinExistence type="predicted"/>
<dbReference type="SUPFAM" id="SSF52821">
    <property type="entry name" value="Rhodanese/Cell cycle control phosphatase"/>
    <property type="match status" value="2"/>
</dbReference>
<name>A0A7X0U3M4_9ACTN</name>